<feature type="region of interest" description="Disordered" evidence="1">
    <location>
        <begin position="199"/>
        <end position="233"/>
    </location>
</feature>
<feature type="region of interest" description="Disordered" evidence="1">
    <location>
        <begin position="334"/>
        <end position="365"/>
    </location>
</feature>
<feature type="region of interest" description="Disordered" evidence="1">
    <location>
        <begin position="434"/>
        <end position="459"/>
    </location>
</feature>
<organism evidence="2 3">
    <name type="scientific">Dichotomopilus funicola</name>
    <dbReference type="NCBI Taxonomy" id="1934379"/>
    <lineage>
        <taxon>Eukaryota</taxon>
        <taxon>Fungi</taxon>
        <taxon>Dikarya</taxon>
        <taxon>Ascomycota</taxon>
        <taxon>Pezizomycotina</taxon>
        <taxon>Sordariomycetes</taxon>
        <taxon>Sordariomycetidae</taxon>
        <taxon>Sordariales</taxon>
        <taxon>Chaetomiaceae</taxon>
        <taxon>Dichotomopilus</taxon>
    </lineage>
</organism>
<dbReference type="GeneID" id="87815665"/>
<evidence type="ECO:0000313" key="3">
    <source>
        <dbReference type="Proteomes" id="UP001302676"/>
    </source>
</evidence>
<reference evidence="2" key="2">
    <citation type="submission" date="2023-05" db="EMBL/GenBank/DDBJ databases">
        <authorList>
            <consortium name="Lawrence Berkeley National Laboratory"/>
            <person name="Steindorff A."/>
            <person name="Hensen N."/>
            <person name="Bonometti L."/>
            <person name="Westerberg I."/>
            <person name="Brannstrom I.O."/>
            <person name="Guillou S."/>
            <person name="Cros-Aarteil S."/>
            <person name="Calhoun S."/>
            <person name="Haridas S."/>
            <person name="Kuo A."/>
            <person name="Mondo S."/>
            <person name="Pangilinan J."/>
            <person name="Riley R."/>
            <person name="Labutti K."/>
            <person name="Andreopoulos B."/>
            <person name="Lipzen A."/>
            <person name="Chen C."/>
            <person name="Yanf M."/>
            <person name="Daum C."/>
            <person name="Ng V."/>
            <person name="Clum A."/>
            <person name="Ohm R."/>
            <person name="Martin F."/>
            <person name="Silar P."/>
            <person name="Natvig D."/>
            <person name="Lalanne C."/>
            <person name="Gautier V."/>
            <person name="Ament-Velasquez S.L."/>
            <person name="Kruys A."/>
            <person name="Hutchinson M.I."/>
            <person name="Powell A.J."/>
            <person name="Barry K."/>
            <person name="Miller A.N."/>
            <person name="Grigoriev I.V."/>
            <person name="Debuchy R."/>
            <person name="Gladieux P."/>
            <person name="Thoren M.H."/>
            <person name="Johannesson H."/>
        </authorList>
    </citation>
    <scope>NUCLEOTIDE SEQUENCE</scope>
    <source>
        <strain evidence="2">CBS 141.50</strain>
    </source>
</reference>
<feature type="compositionally biased region" description="Polar residues" evidence="1">
    <location>
        <begin position="202"/>
        <end position="217"/>
    </location>
</feature>
<dbReference type="Proteomes" id="UP001302676">
    <property type="component" value="Unassembled WGS sequence"/>
</dbReference>
<feature type="compositionally biased region" description="Polar residues" evidence="1">
    <location>
        <begin position="13"/>
        <end position="30"/>
    </location>
</feature>
<keyword evidence="3" id="KW-1185">Reference proteome</keyword>
<dbReference type="EMBL" id="MU853555">
    <property type="protein sequence ID" value="KAK4147710.1"/>
    <property type="molecule type" value="Genomic_DNA"/>
</dbReference>
<reference evidence="2" key="1">
    <citation type="journal article" date="2023" name="Mol. Phylogenet. Evol.">
        <title>Genome-scale phylogeny and comparative genomics of the fungal order Sordariales.</title>
        <authorList>
            <person name="Hensen N."/>
            <person name="Bonometti L."/>
            <person name="Westerberg I."/>
            <person name="Brannstrom I.O."/>
            <person name="Guillou S."/>
            <person name="Cros-Aarteil S."/>
            <person name="Calhoun S."/>
            <person name="Haridas S."/>
            <person name="Kuo A."/>
            <person name="Mondo S."/>
            <person name="Pangilinan J."/>
            <person name="Riley R."/>
            <person name="LaButti K."/>
            <person name="Andreopoulos B."/>
            <person name="Lipzen A."/>
            <person name="Chen C."/>
            <person name="Yan M."/>
            <person name="Daum C."/>
            <person name="Ng V."/>
            <person name="Clum A."/>
            <person name="Steindorff A."/>
            <person name="Ohm R.A."/>
            <person name="Martin F."/>
            <person name="Silar P."/>
            <person name="Natvig D.O."/>
            <person name="Lalanne C."/>
            <person name="Gautier V."/>
            <person name="Ament-Velasquez S.L."/>
            <person name="Kruys A."/>
            <person name="Hutchinson M.I."/>
            <person name="Powell A.J."/>
            <person name="Barry K."/>
            <person name="Miller A.N."/>
            <person name="Grigoriev I.V."/>
            <person name="Debuchy R."/>
            <person name="Gladieux P."/>
            <person name="Hiltunen Thoren M."/>
            <person name="Johannesson H."/>
        </authorList>
    </citation>
    <scope>NUCLEOTIDE SEQUENCE</scope>
    <source>
        <strain evidence="2">CBS 141.50</strain>
    </source>
</reference>
<feature type="compositionally biased region" description="Basic and acidic residues" evidence="1">
    <location>
        <begin position="335"/>
        <end position="351"/>
    </location>
</feature>
<feature type="region of interest" description="Disordered" evidence="1">
    <location>
        <begin position="13"/>
        <end position="55"/>
    </location>
</feature>
<sequence length="497" mass="54752">MGGLIPLMLGSGSRTSLIGAPSSQPQLRRQSTGCATTTPTTTTTTNLTSTSPTIPTYAVRPRLPKRLSLPAKRSSLPAKRSSLLAPARPAPIPILPYTKEDWRKTIAEVKRKYFGKRYRACSARCLEVLDGIKDTSEVEPVYLIYLHFYAATSLEICARPLPSTTGLRATLLQQARSHFEQASVLINAAEESVLRKFRPGSVGSSRDSTCLSPSESVPSRAWTPDTSVSSPTDSVCSFDDLCYQPRSVPSNPPSPPKRVKKVSFSLPKDAAPLRITVPPPLPPSEPIIRPDSPTLGFEEDFFRMTPVPAPVPDLCPVSTHKLKFREIELPPLQTIHEHERDAPEEQPHRPLDEEEAPEESEGHYVAESVTRACEHLTSLRNQLRRHSTSLDQLLQLQSQSANPNSNGPSYPASAPQSPTTSMPISVVRRLSLMSTNNDSTAGSTTAETKSTGNKSEDARFRDRQARIERLRLCGWQRKRFDGRPYEELCGTVLAEIS</sequence>
<feature type="compositionally biased region" description="Polar residues" evidence="1">
    <location>
        <begin position="401"/>
        <end position="421"/>
    </location>
</feature>
<feature type="region of interest" description="Disordered" evidence="1">
    <location>
        <begin position="399"/>
        <end position="421"/>
    </location>
</feature>
<evidence type="ECO:0000313" key="2">
    <source>
        <dbReference type="EMBL" id="KAK4147710.1"/>
    </source>
</evidence>
<protein>
    <submittedName>
        <fullName evidence="2">Uncharacterized protein</fullName>
    </submittedName>
</protein>
<comment type="caution">
    <text evidence="2">The sequence shown here is derived from an EMBL/GenBank/DDBJ whole genome shotgun (WGS) entry which is preliminary data.</text>
</comment>
<feature type="compositionally biased region" description="Polar residues" evidence="1">
    <location>
        <begin position="434"/>
        <end position="453"/>
    </location>
</feature>
<dbReference type="AlphaFoldDB" id="A0AAN6ZQ73"/>
<feature type="compositionally biased region" description="Low complexity" evidence="1">
    <location>
        <begin position="223"/>
        <end position="233"/>
    </location>
</feature>
<evidence type="ECO:0000256" key="1">
    <source>
        <dbReference type="SAM" id="MobiDB-lite"/>
    </source>
</evidence>
<dbReference type="RefSeq" id="XP_062641081.1">
    <property type="nucleotide sequence ID" value="XM_062779052.1"/>
</dbReference>
<name>A0AAN6ZQ73_9PEZI</name>
<proteinExistence type="predicted"/>
<accession>A0AAN6ZQ73</accession>
<gene>
    <name evidence="2" type="ORF">C8A04DRAFT_24258</name>
</gene>
<feature type="compositionally biased region" description="Low complexity" evidence="1">
    <location>
        <begin position="31"/>
        <end position="55"/>
    </location>
</feature>